<dbReference type="EMBL" id="CAXLJM020000146">
    <property type="protein sequence ID" value="CAL8141223.1"/>
    <property type="molecule type" value="Genomic_DNA"/>
</dbReference>
<name>A0ABP1S190_9HEXA</name>
<accession>A0ABP1S190</accession>
<proteinExistence type="predicted"/>
<reference evidence="1 2" key="1">
    <citation type="submission" date="2024-08" db="EMBL/GenBank/DDBJ databases">
        <authorList>
            <person name="Cucini C."/>
            <person name="Frati F."/>
        </authorList>
    </citation>
    <scope>NUCLEOTIDE SEQUENCE [LARGE SCALE GENOMIC DNA]</scope>
</reference>
<keyword evidence="2" id="KW-1185">Reference proteome</keyword>
<dbReference type="Proteomes" id="UP001642540">
    <property type="component" value="Unassembled WGS sequence"/>
</dbReference>
<comment type="caution">
    <text evidence="1">The sequence shown here is derived from an EMBL/GenBank/DDBJ whole genome shotgun (WGS) entry which is preliminary data.</text>
</comment>
<protein>
    <submittedName>
        <fullName evidence="1">Uncharacterized protein</fullName>
    </submittedName>
</protein>
<gene>
    <name evidence="1" type="ORF">ODALV1_LOCUS28627</name>
</gene>
<evidence type="ECO:0000313" key="1">
    <source>
        <dbReference type="EMBL" id="CAL8141223.1"/>
    </source>
</evidence>
<evidence type="ECO:0000313" key="2">
    <source>
        <dbReference type="Proteomes" id="UP001642540"/>
    </source>
</evidence>
<organism evidence="1 2">
    <name type="scientific">Orchesella dallaii</name>
    <dbReference type="NCBI Taxonomy" id="48710"/>
    <lineage>
        <taxon>Eukaryota</taxon>
        <taxon>Metazoa</taxon>
        <taxon>Ecdysozoa</taxon>
        <taxon>Arthropoda</taxon>
        <taxon>Hexapoda</taxon>
        <taxon>Collembola</taxon>
        <taxon>Entomobryomorpha</taxon>
        <taxon>Entomobryoidea</taxon>
        <taxon>Orchesellidae</taxon>
        <taxon>Orchesellinae</taxon>
        <taxon>Orchesella</taxon>
    </lineage>
</organism>
<sequence length="451" mass="51367">MKPFLPFKNLDSNTNQQIDTAQPDKVVCYGKIIHVGNNKVEVLMCCTNAHNHRSNPVSSAGKHSTDEEINIIGVLDPRQNGSEGWIAILSSKELLPGLDSLAKIQLHELQTSSLKTRRINIKFPDEVYLYIGEYSICDANGAPLEISTTSPLNLLQVQGQCNTTSDMTKKVICTSIKTIGEGNGNVILASPSFRKAASNPAIHTRARFEELRTLGYFMNSLQIHLLQGAQKWLTKTFHSSPTSSASLPYKMLKSDTSKPSFKWISTIKGNKKHNDSWKEPCQNEQIGSFPDGQIRIEIKPEKEGCSHIFQVSEQDIIKIKVVMFSLKENKFQLEVDLVQTFLCESETDRFRRRITKVLKRSVITDFKWEKGITAAGNLFYVYWHNFQIPEIENSFAKEWEKFKITDMEYELRMRFFRDNDYTQTIASGCSFPFKMTIPSATSTNENFHHIM</sequence>